<comment type="similarity">
    <text evidence="1">Belongs to the DegT/DnrJ/EryC1 family.</text>
</comment>
<dbReference type="PANTHER" id="PTHR30244">
    <property type="entry name" value="TRANSAMINASE"/>
    <property type="match status" value="1"/>
</dbReference>
<dbReference type="Proteomes" id="UP001212263">
    <property type="component" value="Unassembled WGS sequence"/>
</dbReference>
<evidence type="ECO:0000313" key="3">
    <source>
        <dbReference type="Proteomes" id="UP001212263"/>
    </source>
</evidence>
<dbReference type="InterPro" id="IPR000653">
    <property type="entry name" value="DegT/StrS_aminotransferase"/>
</dbReference>
<dbReference type="NCBIfam" id="TIGR04181">
    <property type="entry name" value="NHT_00031"/>
    <property type="match status" value="1"/>
</dbReference>
<dbReference type="InterPro" id="IPR026385">
    <property type="entry name" value="LegC-like"/>
</dbReference>
<dbReference type="EMBL" id="JAQMRD010000001">
    <property type="protein sequence ID" value="MDB9221562.1"/>
    <property type="molecule type" value="Genomic_DNA"/>
</dbReference>
<organism evidence="2 3">
    <name type="scientific">Odoribacter splanchnicus</name>
    <dbReference type="NCBI Taxonomy" id="28118"/>
    <lineage>
        <taxon>Bacteria</taxon>
        <taxon>Pseudomonadati</taxon>
        <taxon>Bacteroidota</taxon>
        <taxon>Bacteroidia</taxon>
        <taxon>Bacteroidales</taxon>
        <taxon>Odoribacteraceae</taxon>
        <taxon>Odoribacter</taxon>
    </lineage>
</organism>
<gene>
    <name evidence="2" type="ORF">PN645_00915</name>
</gene>
<dbReference type="GO" id="GO:0008483">
    <property type="term" value="F:transaminase activity"/>
    <property type="evidence" value="ECO:0007669"/>
    <property type="project" value="UniProtKB-KW"/>
</dbReference>
<evidence type="ECO:0000313" key="2">
    <source>
        <dbReference type="EMBL" id="MDB9221562.1"/>
    </source>
</evidence>
<dbReference type="RefSeq" id="WP_217773834.1">
    <property type="nucleotide sequence ID" value="NZ_JAHONW010000001.1"/>
</dbReference>
<sequence length="404" mass="45565">MNFVYSDFTSFVRKVFDQPNGQVILHDPRFIGNERKYLMDAMDSNFVSSVGEYVGKFEKAVAAYTGAGYAVAAVNGTSALHISLLLAGVEKDEEVITQPVSFIATCNAITYAGAHPVFVDVSLKTMGMCPEKLEVFLKENATRHPNGKTYNNKTGRRFAAVVPMHTFGHPCEIGRIAEICENYHIPLVEDAAESIGSFYKGKHTGLFGKLGALSFNGNKVITTGGGGMILTDDEELAKRAKHITTTAKLPHRWEYRHDYTAYNYRLTNLAAALGCGQIEQLDFFIQEKRKLVEKYKAYFADQAEITFFTEPEDCRSNYWLNAVILKDRNARDEFLQYTNDHGIMTRPIWVLSNKLDMYRGCQCGDLSDAEWLEDRVVNIPSSVIIKDYYKKISDPQFNPYHNLV</sequence>
<comment type="caution">
    <text evidence="2">The sequence shown here is derived from an EMBL/GenBank/DDBJ whole genome shotgun (WGS) entry which is preliminary data.</text>
</comment>
<dbReference type="AlphaFoldDB" id="A0AAW6FED3"/>
<proteinExistence type="inferred from homology"/>
<name>A0AAW6FED3_9BACT</name>
<dbReference type="PIRSF" id="PIRSF000390">
    <property type="entry name" value="PLP_StrS"/>
    <property type="match status" value="1"/>
</dbReference>
<dbReference type="CDD" id="cd00616">
    <property type="entry name" value="AHBA_syn"/>
    <property type="match status" value="1"/>
</dbReference>
<dbReference type="GO" id="GO:0000271">
    <property type="term" value="P:polysaccharide biosynthetic process"/>
    <property type="evidence" value="ECO:0007669"/>
    <property type="project" value="TreeGrafter"/>
</dbReference>
<keyword evidence="2" id="KW-0032">Aminotransferase</keyword>
<reference evidence="2" key="1">
    <citation type="submission" date="2023-01" db="EMBL/GenBank/DDBJ databases">
        <title>Human gut microbiome strain richness.</title>
        <authorList>
            <person name="Chen-Liaw A."/>
        </authorList>
    </citation>
    <scope>NUCLEOTIDE SEQUENCE</scope>
    <source>
        <strain evidence="2">RTP21484st1_B7_RTP21484_190118</strain>
    </source>
</reference>
<keyword evidence="2" id="KW-0808">Transferase</keyword>
<dbReference type="Pfam" id="PF01041">
    <property type="entry name" value="DegT_DnrJ_EryC1"/>
    <property type="match status" value="1"/>
</dbReference>
<evidence type="ECO:0000256" key="1">
    <source>
        <dbReference type="RuleBase" id="RU004508"/>
    </source>
</evidence>
<keyword evidence="1" id="KW-0663">Pyridoxal phosphate</keyword>
<dbReference type="PANTHER" id="PTHR30244:SF30">
    <property type="entry name" value="BLR5990 PROTEIN"/>
    <property type="match status" value="1"/>
</dbReference>
<dbReference type="GO" id="GO:0030170">
    <property type="term" value="F:pyridoxal phosphate binding"/>
    <property type="evidence" value="ECO:0007669"/>
    <property type="project" value="TreeGrafter"/>
</dbReference>
<accession>A0AAW6FED3</accession>
<protein>
    <submittedName>
        <fullName evidence="2">LegC family aminotransferase</fullName>
    </submittedName>
</protein>